<dbReference type="Gene3D" id="3.20.20.300">
    <property type="entry name" value="Glycoside hydrolase, family 3, N-terminal domain"/>
    <property type="match status" value="1"/>
</dbReference>
<protein>
    <recommendedName>
        <fullName evidence="3">beta-N-acetylhexosaminidase</fullName>
        <ecNumber evidence="3">3.2.1.52</ecNumber>
    </recommendedName>
</protein>
<dbReference type="GO" id="GO:0005975">
    <property type="term" value="P:carbohydrate metabolic process"/>
    <property type="evidence" value="ECO:0007669"/>
    <property type="project" value="InterPro"/>
</dbReference>
<reference evidence="8" key="1">
    <citation type="submission" date="2020-01" db="EMBL/GenBank/DDBJ databases">
        <authorList>
            <person name="Rat A."/>
        </authorList>
    </citation>
    <scope>NUCLEOTIDE SEQUENCE</scope>
    <source>
        <strain evidence="8">LMG 28251</strain>
    </source>
</reference>
<evidence type="ECO:0000256" key="4">
    <source>
        <dbReference type="ARBA" id="ARBA00022801"/>
    </source>
</evidence>
<dbReference type="SUPFAM" id="SSF51445">
    <property type="entry name" value="(Trans)glycosidases"/>
    <property type="match status" value="1"/>
</dbReference>
<comment type="catalytic activity">
    <reaction evidence="1">
        <text>Hydrolysis of terminal non-reducing N-acetyl-D-hexosamine residues in N-acetyl-beta-D-hexosaminides.</text>
        <dbReference type="EC" id="3.2.1.52"/>
    </reaction>
</comment>
<evidence type="ECO:0000313" key="9">
    <source>
        <dbReference type="Proteomes" id="UP001196068"/>
    </source>
</evidence>
<keyword evidence="9" id="KW-1185">Reference proteome</keyword>
<evidence type="ECO:0000256" key="3">
    <source>
        <dbReference type="ARBA" id="ARBA00012663"/>
    </source>
</evidence>
<feature type="domain" description="Glycoside hydrolase family 3 N-terminal" evidence="7">
    <location>
        <begin position="71"/>
        <end position="334"/>
    </location>
</feature>
<dbReference type="EC" id="3.2.1.52" evidence="3"/>
<dbReference type="GO" id="GO:0009254">
    <property type="term" value="P:peptidoglycan turnover"/>
    <property type="evidence" value="ECO:0007669"/>
    <property type="project" value="TreeGrafter"/>
</dbReference>
<feature type="region of interest" description="Disordered" evidence="6">
    <location>
        <begin position="1"/>
        <end position="37"/>
    </location>
</feature>
<dbReference type="NCBIfam" id="NF003740">
    <property type="entry name" value="PRK05337.1"/>
    <property type="match status" value="1"/>
</dbReference>
<dbReference type="Pfam" id="PF00933">
    <property type="entry name" value="Glyco_hydro_3"/>
    <property type="match status" value="1"/>
</dbReference>
<dbReference type="EMBL" id="JAAEDH010000011">
    <property type="protein sequence ID" value="MBR0655575.1"/>
    <property type="molecule type" value="Genomic_DNA"/>
</dbReference>
<name>A0AAF1KJP8_9PROT</name>
<gene>
    <name evidence="8" type="primary">nagZ</name>
    <name evidence="8" type="ORF">GXW79_10830</name>
</gene>
<keyword evidence="4 8" id="KW-0378">Hydrolase</keyword>
<evidence type="ECO:0000256" key="1">
    <source>
        <dbReference type="ARBA" id="ARBA00001231"/>
    </source>
</evidence>
<evidence type="ECO:0000256" key="6">
    <source>
        <dbReference type="SAM" id="MobiDB-lite"/>
    </source>
</evidence>
<dbReference type="InterPro" id="IPR001764">
    <property type="entry name" value="Glyco_hydro_3_N"/>
</dbReference>
<evidence type="ECO:0000256" key="5">
    <source>
        <dbReference type="ARBA" id="ARBA00023295"/>
    </source>
</evidence>
<evidence type="ECO:0000313" key="8">
    <source>
        <dbReference type="EMBL" id="MBR0655575.1"/>
    </source>
</evidence>
<comment type="similarity">
    <text evidence="2">Belongs to the glycosyl hydrolase 3 family.</text>
</comment>
<sequence length="380" mass="38844">MRSLPNPTLQASTPLPIPGPTHAGARGSARSPAGVRGRRPRAFLTRAAIIGLSGPQLTLDEVALLRAERPLGVILFRRNVVDVAQVAALTGAVREVLGEAAPVLVDQEGGRVARLRPPHWPAFPAAASFAGGAAAAVRESARAMGAMCLAVGLDVVCAPVLDVRMAGAHDVIGDRSFGGDPREVARLGGAVIEGLWAAGVTPVMKHVPGHGRALADSHHELPRVDAGVAELEQDLQPFRVVCANDGGAGVWAMTAHVLYPAWDADWPATLSARIIAKVIRGAVGFEGVLVSDDVAMGALAGVSNDLADAVIGAGCDVVLHCSGRLAESAALLRATPALSDVSRARLGLARAIARRERFEGGVVAAGAAGPDPTATGRDAA</sequence>
<accession>A0AAF1KJP8</accession>
<dbReference type="PANTHER" id="PTHR30480">
    <property type="entry name" value="BETA-HEXOSAMINIDASE-RELATED"/>
    <property type="match status" value="1"/>
</dbReference>
<keyword evidence="5 8" id="KW-0326">Glycosidase</keyword>
<organism evidence="8 9">
    <name type="scientific">Plastoroseomonas arctica</name>
    <dbReference type="NCBI Taxonomy" id="1509237"/>
    <lineage>
        <taxon>Bacteria</taxon>
        <taxon>Pseudomonadati</taxon>
        <taxon>Pseudomonadota</taxon>
        <taxon>Alphaproteobacteria</taxon>
        <taxon>Acetobacterales</taxon>
        <taxon>Acetobacteraceae</taxon>
        <taxon>Plastoroseomonas</taxon>
    </lineage>
</organism>
<dbReference type="GO" id="GO:0004563">
    <property type="term" value="F:beta-N-acetylhexosaminidase activity"/>
    <property type="evidence" value="ECO:0007669"/>
    <property type="project" value="UniProtKB-EC"/>
</dbReference>
<dbReference type="Proteomes" id="UP001196068">
    <property type="component" value="Unassembled WGS sequence"/>
</dbReference>
<dbReference type="InterPro" id="IPR017853">
    <property type="entry name" value="GH"/>
</dbReference>
<dbReference type="AlphaFoldDB" id="A0AAF1KJP8"/>
<reference evidence="8" key="2">
    <citation type="journal article" date="2021" name="Syst. Appl. Microbiol.">
        <title>Roseomonas hellenica sp. nov., isolated from roots of wild-growing Alkanna tinctoria.</title>
        <authorList>
            <person name="Rat A."/>
            <person name="Naranjo H.D."/>
            <person name="Lebbe L."/>
            <person name="Cnockaert M."/>
            <person name="Krigas N."/>
            <person name="Grigoriadou K."/>
            <person name="Maloupa E."/>
            <person name="Willems A."/>
        </authorList>
    </citation>
    <scope>NUCLEOTIDE SEQUENCE</scope>
    <source>
        <strain evidence="8">LMG 28251</strain>
    </source>
</reference>
<evidence type="ECO:0000256" key="2">
    <source>
        <dbReference type="ARBA" id="ARBA00005336"/>
    </source>
</evidence>
<dbReference type="PANTHER" id="PTHR30480:SF13">
    <property type="entry name" value="BETA-HEXOSAMINIDASE"/>
    <property type="match status" value="1"/>
</dbReference>
<proteinExistence type="inferred from homology"/>
<dbReference type="InterPro" id="IPR036962">
    <property type="entry name" value="Glyco_hydro_3_N_sf"/>
</dbReference>
<comment type="caution">
    <text evidence="8">The sequence shown here is derived from an EMBL/GenBank/DDBJ whole genome shotgun (WGS) entry which is preliminary data.</text>
</comment>
<dbReference type="InterPro" id="IPR050226">
    <property type="entry name" value="NagZ_Beta-hexosaminidase"/>
</dbReference>
<feature type="compositionally biased region" description="Polar residues" evidence="6">
    <location>
        <begin position="1"/>
        <end position="13"/>
    </location>
</feature>
<feature type="compositionally biased region" description="Low complexity" evidence="6">
    <location>
        <begin position="23"/>
        <end position="35"/>
    </location>
</feature>
<evidence type="ECO:0000259" key="7">
    <source>
        <dbReference type="Pfam" id="PF00933"/>
    </source>
</evidence>